<gene>
    <name evidence="2" type="ORF">CTI12_AA369080</name>
</gene>
<dbReference type="Proteomes" id="UP000245207">
    <property type="component" value="Unassembled WGS sequence"/>
</dbReference>
<feature type="compositionally biased region" description="Acidic residues" evidence="1">
    <location>
        <begin position="8"/>
        <end position="17"/>
    </location>
</feature>
<evidence type="ECO:0000313" key="3">
    <source>
        <dbReference type="Proteomes" id="UP000245207"/>
    </source>
</evidence>
<dbReference type="AlphaFoldDB" id="A0A2U1MKJ1"/>
<feature type="compositionally biased region" description="Basic and acidic residues" evidence="1">
    <location>
        <begin position="94"/>
        <end position="153"/>
    </location>
</feature>
<feature type="compositionally biased region" description="Basic and acidic residues" evidence="1">
    <location>
        <begin position="523"/>
        <end position="538"/>
    </location>
</feature>
<name>A0A2U1MKJ1_ARTAN</name>
<feature type="compositionally biased region" description="Acidic residues" evidence="1">
    <location>
        <begin position="182"/>
        <end position="194"/>
    </location>
</feature>
<dbReference type="PANTHER" id="PTHR34835:SF90">
    <property type="entry name" value="AMINOTRANSFERASE-LIKE PLANT MOBILE DOMAIN-CONTAINING PROTEIN"/>
    <property type="match status" value="1"/>
</dbReference>
<feature type="compositionally biased region" description="Polar residues" evidence="1">
    <location>
        <begin position="49"/>
        <end position="58"/>
    </location>
</feature>
<accession>A0A2U1MKJ1</accession>
<reference evidence="2 3" key="1">
    <citation type="journal article" date="2018" name="Mol. Plant">
        <title>The genome of Artemisia annua provides insight into the evolution of Asteraceae family and artemisinin biosynthesis.</title>
        <authorList>
            <person name="Shen Q."/>
            <person name="Zhang L."/>
            <person name="Liao Z."/>
            <person name="Wang S."/>
            <person name="Yan T."/>
            <person name="Shi P."/>
            <person name="Liu M."/>
            <person name="Fu X."/>
            <person name="Pan Q."/>
            <person name="Wang Y."/>
            <person name="Lv Z."/>
            <person name="Lu X."/>
            <person name="Zhang F."/>
            <person name="Jiang W."/>
            <person name="Ma Y."/>
            <person name="Chen M."/>
            <person name="Hao X."/>
            <person name="Li L."/>
            <person name="Tang Y."/>
            <person name="Lv G."/>
            <person name="Zhou Y."/>
            <person name="Sun X."/>
            <person name="Brodelius P.E."/>
            <person name="Rose J.K.C."/>
            <person name="Tang K."/>
        </authorList>
    </citation>
    <scope>NUCLEOTIDE SEQUENCE [LARGE SCALE GENOMIC DNA]</scope>
    <source>
        <strain evidence="3">cv. Huhao1</strain>
        <tissue evidence="2">Leaf</tissue>
    </source>
</reference>
<evidence type="ECO:0000313" key="2">
    <source>
        <dbReference type="EMBL" id="PWA61769.1"/>
    </source>
</evidence>
<feature type="compositionally biased region" description="Basic and acidic residues" evidence="1">
    <location>
        <begin position="565"/>
        <end position="579"/>
    </location>
</feature>
<comment type="caution">
    <text evidence="2">The sequence shown here is derived from an EMBL/GenBank/DDBJ whole genome shotgun (WGS) entry which is preliminary data.</text>
</comment>
<dbReference type="OrthoDB" id="1741703at2759"/>
<protein>
    <submittedName>
        <fullName evidence="2">Uncharacterized protein</fullName>
    </submittedName>
</protein>
<keyword evidence="3" id="KW-1185">Reference proteome</keyword>
<dbReference type="EMBL" id="PKPP01005021">
    <property type="protein sequence ID" value="PWA61769.1"/>
    <property type="molecule type" value="Genomic_DNA"/>
</dbReference>
<sequence>MKQYMTDTETEEEDDETPTPKPTKKPSKKRFSETKEKVSDSDVNDAMKNVSSIPSLSETSKATKSKDKKKKMSVAERIAALQKKEKKLRKKLERKAQKAARKEEERKAAEVEEARKAAEAEKARKVAEAEEARKAAEAEEARKAAEEEAKNVAEEEEKPDIKRKRKLEESEEDREKEKSDEDEKEITDNEEEPLSDVTSNLSNERKRCLKEMGFETMINFPLNELPGSLGFYVLENFLPKSMGLRLERGSIKVTRQKVHDMLGVPMGSRKLNEMEPREWDDEFITRWEQQYYKLGKKEKATPALIAKEINRTSNADFMFKINFLMLFASTMGTLDSGGKCPYNVLRNVKEDDDIADIDWCGYILDCLEGSKHNWKDVKKSGNYYYGPLTLLNLLYMDSTQFSELQVLYHRPAVRSWNTAMMKQRIELEKKQKCLGKLEHHGEFNQEEDQSDCINLYQGADVYFEEEIEDETSPATKEDYYRLVESSLDRISKERKEMLETLVEGLEEPSVKELAVDELAVEEPAVKEPKKQEPKEQKTQVHTPQLKLDSQQEEFWKDFQTPEIIKPSEEPKKPSQEDDF</sequence>
<feature type="region of interest" description="Disordered" evidence="1">
    <location>
        <begin position="1"/>
        <end position="202"/>
    </location>
</feature>
<evidence type="ECO:0000256" key="1">
    <source>
        <dbReference type="SAM" id="MobiDB-lite"/>
    </source>
</evidence>
<feature type="compositionally biased region" description="Basic residues" evidence="1">
    <location>
        <begin position="84"/>
        <end position="93"/>
    </location>
</feature>
<feature type="region of interest" description="Disordered" evidence="1">
    <location>
        <begin position="519"/>
        <end position="579"/>
    </location>
</feature>
<proteinExistence type="predicted"/>
<organism evidence="2 3">
    <name type="scientific">Artemisia annua</name>
    <name type="common">Sweet wormwood</name>
    <dbReference type="NCBI Taxonomy" id="35608"/>
    <lineage>
        <taxon>Eukaryota</taxon>
        <taxon>Viridiplantae</taxon>
        <taxon>Streptophyta</taxon>
        <taxon>Embryophyta</taxon>
        <taxon>Tracheophyta</taxon>
        <taxon>Spermatophyta</taxon>
        <taxon>Magnoliopsida</taxon>
        <taxon>eudicotyledons</taxon>
        <taxon>Gunneridae</taxon>
        <taxon>Pentapetalae</taxon>
        <taxon>asterids</taxon>
        <taxon>campanulids</taxon>
        <taxon>Asterales</taxon>
        <taxon>Asteraceae</taxon>
        <taxon>Asteroideae</taxon>
        <taxon>Anthemideae</taxon>
        <taxon>Artemisiinae</taxon>
        <taxon>Artemisia</taxon>
    </lineage>
</organism>
<feature type="compositionally biased region" description="Basic and acidic residues" evidence="1">
    <location>
        <begin position="30"/>
        <end position="40"/>
    </location>
</feature>
<dbReference type="PANTHER" id="PTHR34835">
    <property type="entry name" value="OS07G0283600 PROTEIN-RELATED"/>
    <property type="match status" value="1"/>
</dbReference>